<dbReference type="PROSITE" id="PS51129">
    <property type="entry name" value="PDXS_SNZ_2"/>
    <property type="match status" value="1"/>
</dbReference>
<dbReference type="Proteomes" id="UP001418222">
    <property type="component" value="Unassembled WGS sequence"/>
</dbReference>
<keyword evidence="3" id="KW-1185">Reference proteome</keyword>
<organism evidence="2 3">
    <name type="scientific">Platanthera zijinensis</name>
    <dbReference type="NCBI Taxonomy" id="2320716"/>
    <lineage>
        <taxon>Eukaryota</taxon>
        <taxon>Viridiplantae</taxon>
        <taxon>Streptophyta</taxon>
        <taxon>Embryophyta</taxon>
        <taxon>Tracheophyta</taxon>
        <taxon>Spermatophyta</taxon>
        <taxon>Magnoliopsida</taxon>
        <taxon>Liliopsida</taxon>
        <taxon>Asparagales</taxon>
        <taxon>Orchidaceae</taxon>
        <taxon>Orchidoideae</taxon>
        <taxon>Orchideae</taxon>
        <taxon>Orchidinae</taxon>
        <taxon>Platanthera</taxon>
    </lineage>
</organism>
<dbReference type="AlphaFoldDB" id="A0AAP0BXT7"/>
<proteinExistence type="inferred from homology"/>
<evidence type="ECO:0000313" key="2">
    <source>
        <dbReference type="EMBL" id="KAK8952169.1"/>
    </source>
</evidence>
<dbReference type="InterPro" id="IPR001852">
    <property type="entry name" value="PdxS/SNZ"/>
</dbReference>
<protein>
    <submittedName>
        <fullName evidence="2">Pyridoxal biosynthesis protein PDX1</fullName>
    </submittedName>
</protein>
<dbReference type="GO" id="GO:0042823">
    <property type="term" value="P:pyridoxal phosphate biosynthetic process"/>
    <property type="evidence" value="ECO:0007669"/>
    <property type="project" value="InterPro"/>
</dbReference>
<evidence type="ECO:0000313" key="3">
    <source>
        <dbReference type="Proteomes" id="UP001418222"/>
    </source>
</evidence>
<sequence length="107" mass="12298">MGDICLLHNMDEDEVFSFTKKIAAPYDLIIQTKQLGRLPGCLIRRRLCHNSRRCWLSNSSILHIVALKTMTVSYFMSSTGYDHDRSPIHFGRTPSGDFLLCFSFLLK</sequence>
<reference evidence="2 3" key="1">
    <citation type="journal article" date="2022" name="Nat. Plants">
        <title>Genomes of leafy and leafless Platanthera orchids illuminate the evolution of mycoheterotrophy.</title>
        <authorList>
            <person name="Li M.H."/>
            <person name="Liu K.W."/>
            <person name="Li Z."/>
            <person name="Lu H.C."/>
            <person name="Ye Q.L."/>
            <person name="Zhang D."/>
            <person name="Wang J.Y."/>
            <person name="Li Y.F."/>
            <person name="Zhong Z.M."/>
            <person name="Liu X."/>
            <person name="Yu X."/>
            <person name="Liu D.K."/>
            <person name="Tu X.D."/>
            <person name="Liu B."/>
            <person name="Hao Y."/>
            <person name="Liao X.Y."/>
            <person name="Jiang Y.T."/>
            <person name="Sun W.H."/>
            <person name="Chen J."/>
            <person name="Chen Y.Q."/>
            <person name="Ai Y."/>
            <person name="Zhai J.W."/>
            <person name="Wu S.S."/>
            <person name="Zhou Z."/>
            <person name="Hsiao Y.Y."/>
            <person name="Wu W.L."/>
            <person name="Chen Y.Y."/>
            <person name="Lin Y.F."/>
            <person name="Hsu J.L."/>
            <person name="Li C.Y."/>
            <person name="Wang Z.W."/>
            <person name="Zhao X."/>
            <person name="Zhong W.Y."/>
            <person name="Ma X.K."/>
            <person name="Ma L."/>
            <person name="Huang J."/>
            <person name="Chen G.Z."/>
            <person name="Huang M.Z."/>
            <person name="Huang L."/>
            <person name="Peng D.H."/>
            <person name="Luo Y.B."/>
            <person name="Zou S.Q."/>
            <person name="Chen S.P."/>
            <person name="Lan S."/>
            <person name="Tsai W.C."/>
            <person name="Van de Peer Y."/>
            <person name="Liu Z.J."/>
        </authorList>
    </citation>
    <scope>NUCLEOTIDE SEQUENCE [LARGE SCALE GENOMIC DNA]</scope>
    <source>
        <strain evidence="2">Lor287</strain>
    </source>
</reference>
<accession>A0AAP0BXT7</accession>
<comment type="caution">
    <text evidence="2">The sequence shown here is derived from an EMBL/GenBank/DDBJ whole genome shotgun (WGS) entry which is preliminary data.</text>
</comment>
<comment type="similarity">
    <text evidence="1">Belongs to the PdxS/SNZ family.</text>
</comment>
<evidence type="ECO:0000256" key="1">
    <source>
        <dbReference type="PROSITE-ProRule" id="PRU00481"/>
    </source>
</evidence>
<gene>
    <name evidence="2" type="primary">PDX1</name>
    <name evidence="2" type="ORF">KSP39_PZI004100</name>
</gene>
<name>A0AAP0BXT7_9ASPA</name>
<dbReference type="EMBL" id="JBBWWQ010000003">
    <property type="protein sequence ID" value="KAK8952169.1"/>
    <property type="molecule type" value="Genomic_DNA"/>
</dbReference>